<proteinExistence type="predicted"/>
<reference evidence="1 2" key="1">
    <citation type="journal article" date="2014" name="Am. J. Bot.">
        <title>Genome assembly and annotation for red clover (Trifolium pratense; Fabaceae).</title>
        <authorList>
            <person name="Istvanek J."/>
            <person name="Jaros M."/>
            <person name="Krenek A."/>
            <person name="Repkova J."/>
        </authorList>
    </citation>
    <scope>NUCLEOTIDE SEQUENCE [LARGE SCALE GENOMIC DNA]</scope>
    <source>
        <strain evidence="2">cv. Tatra</strain>
        <tissue evidence="1">Young leaves</tissue>
    </source>
</reference>
<feature type="non-terminal residue" evidence="1">
    <location>
        <position position="1"/>
    </location>
</feature>
<dbReference type="Proteomes" id="UP000236291">
    <property type="component" value="Unassembled WGS sequence"/>
</dbReference>
<name>A0A2K3KWG2_TRIPR</name>
<evidence type="ECO:0000313" key="1">
    <source>
        <dbReference type="EMBL" id="PNX70584.1"/>
    </source>
</evidence>
<protein>
    <submittedName>
        <fullName evidence="1">Uncharacterized protein</fullName>
    </submittedName>
</protein>
<comment type="caution">
    <text evidence="1">The sequence shown here is derived from an EMBL/GenBank/DDBJ whole genome shotgun (WGS) entry which is preliminary data.</text>
</comment>
<reference evidence="1 2" key="2">
    <citation type="journal article" date="2017" name="Front. Plant Sci.">
        <title>Gene Classification and Mining of Molecular Markers Useful in Red Clover (Trifolium pratense) Breeding.</title>
        <authorList>
            <person name="Istvanek J."/>
            <person name="Dluhosova J."/>
            <person name="Dluhos P."/>
            <person name="Patkova L."/>
            <person name="Nedelnik J."/>
            <person name="Repkova J."/>
        </authorList>
    </citation>
    <scope>NUCLEOTIDE SEQUENCE [LARGE SCALE GENOMIC DNA]</scope>
    <source>
        <strain evidence="2">cv. Tatra</strain>
        <tissue evidence="1">Young leaves</tissue>
    </source>
</reference>
<organism evidence="1 2">
    <name type="scientific">Trifolium pratense</name>
    <name type="common">Red clover</name>
    <dbReference type="NCBI Taxonomy" id="57577"/>
    <lineage>
        <taxon>Eukaryota</taxon>
        <taxon>Viridiplantae</taxon>
        <taxon>Streptophyta</taxon>
        <taxon>Embryophyta</taxon>
        <taxon>Tracheophyta</taxon>
        <taxon>Spermatophyta</taxon>
        <taxon>Magnoliopsida</taxon>
        <taxon>eudicotyledons</taxon>
        <taxon>Gunneridae</taxon>
        <taxon>Pentapetalae</taxon>
        <taxon>rosids</taxon>
        <taxon>fabids</taxon>
        <taxon>Fabales</taxon>
        <taxon>Fabaceae</taxon>
        <taxon>Papilionoideae</taxon>
        <taxon>50 kb inversion clade</taxon>
        <taxon>NPAAA clade</taxon>
        <taxon>Hologalegina</taxon>
        <taxon>IRL clade</taxon>
        <taxon>Trifolieae</taxon>
        <taxon>Trifolium</taxon>
    </lineage>
</organism>
<accession>A0A2K3KWG2</accession>
<dbReference type="AlphaFoldDB" id="A0A2K3KWG2"/>
<evidence type="ECO:0000313" key="2">
    <source>
        <dbReference type="Proteomes" id="UP000236291"/>
    </source>
</evidence>
<gene>
    <name evidence="1" type="ORF">L195_g057539</name>
</gene>
<sequence length="81" mass="9735">SSHLLPFSKFKFEVRRFEALNFEFLANQSANFDECFWKNEEHGDERDEDDEQFDEFLEFMPFVSGRRVLFPLPVYCSKKLG</sequence>
<dbReference type="EMBL" id="ASHM01114604">
    <property type="protein sequence ID" value="PNX70584.1"/>
    <property type="molecule type" value="Genomic_DNA"/>
</dbReference>